<dbReference type="InterPro" id="IPR004387">
    <property type="entry name" value="Pept_M50_Zn"/>
</dbReference>
<evidence type="ECO:0000256" key="6">
    <source>
        <dbReference type="ARBA" id="ARBA00022801"/>
    </source>
</evidence>
<proteinExistence type="inferred from homology"/>
<dbReference type="InterPro" id="IPR036034">
    <property type="entry name" value="PDZ_sf"/>
</dbReference>
<evidence type="ECO:0000256" key="8">
    <source>
        <dbReference type="ARBA" id="ARBA00022989"/>
    </source>
</evidence>
<feature type="transmembrane region" description="Helical" evidence="11">
    <location>
        <begin position="90"/>
        <end position="113"/>
    </location>
</feature>
<accession>A0ABS2MMJ9</accession>
<evidence type="ECO:0000256" key="11">
    <source>
        <dbReference type="RuleBase" id="RU362031"/>
    </source>
</evidence>
<dbReference type="Proteomes" id="UP000767854">
    <property type="component" value="Unassembled WGS sequence"/>
</dbReference>
<evidence type="ECO:0000256" key="9">
    <source>
        <dbReference type="ARBA" id="ARBA00023049"/>
    </source>
</evidence>
<dbReference type="RefSeq" id="WP_204661168.1">
    <property type="nucleotide sequence ID" value="NZ_JAFBDT010000001.1"/>
</dbReference>
<dbReference type="InterPro" id="IPR001478">
    <property type="entry name" value="PDZ"/>
</dbReference>
<evidence type="ECO:0000256" key="5">
    <source>
        <dbReference type="ARBA" id="ARBA00022692"/>
    </source>
</evidence>
<evidence type="ECO:0000313" key="13">
    <source>
        <dbReference type="EMBL" id="MBM7560622.1"/>
    </source>
</evidence>
<feature type="transmembrane region" description="Helical" evidence="11">
    <location>
        <begin position="258"/>
        <end position="278"/>
    </location>
</feature>
<gene>
    <name evidence="13" type="ORF">JOC49_000131</name>
</gene>
<name>A0ABS2MMJ9_9FIRM</name>
<dbReference type="PANTHER" id="PTHR42837:SF2">
    <property type="entry name" value="MEMBRANE METALLOPROTEASE ARASP2, CHLOROPLASTIC-RELATED"/>
    <property type="match status" value="1"/>
</dbReference>
<keyword evidence="10 11" id="KW-0472">Membrane</keyword>
<keyword evidence="4 13" id="KW-0645">Protease</keyword>
<comment type="subcellular location">
    <subcellularLocation>
        <location evidence="2">Membrane</location>
        <topology evidence="2">Multi-pass membrane protein</topology>
    </subcellularLocation>
</comment>
<feature type="domain" description="PDZ" evidence="12">
    <location>
        <begin position="104"/>
        <end position="176"/>
    </location>
</feature>
<sequence length="332" mass="36331">MWLTIISFIFVFGIIVMAHEFGHFATAKLNGVKVHEFSIGMGPVILKKKGTETLYSLRALPIGGFVKMEGEDESSDDPRSFSAKKPIQRLLILAAGALMNFLLAYVLLVIILFGMGSTSNKIEAVQEGMPAEVAGMLPGDRIVEIDGTSIDSWEAVIEGINASDGDPLQVIVERNESERISLEILPEIGADGTYKVGIQTMLEKSVNQSISRAGEQFVMFFTDIFKFFSQLGSRDVQGEIVGPVGIVGIIGEASQQGIWNLLFIAAYISINLGIVNLLPFPALDGGRIVFVIIEMIMGRPVNREKEGYVHFIGIVILMGLMVFLVFRDIQNL</sequence>
<keyword evidence="5 11" id="KW-0812">Transmembrane</keyword>
<keyword evidence="11" id="KW-0479">Metal-binding</keyword>
<dbReference type="Gene3D" id="2.30.42.10">
    <property type="match status" value="1"/>
</dbReference>
<evidence type="ECO:0000256" key="2">
    <source>
        <dbReference type="ARBA" id="ARBA00004141"/>
    </source>
</evidence>
<dbReference type="EC" id="3.4.24.-" evidence="11"/>
<reference evidence="13 14" key="1">
    <citation type="submission" date="2021-01" db="EMBL/GenBank/DDBJ databases">
        <title>Genomic Encyclopedia of Type Strains, Phase IV (KMG-IV): sequencing the most valuable type-strain genomes for metagenomic binning, comparative biology and taxonomic classification.</title>
        <authorList>
            <person name="Goeker M."/>
        </authorList>
    </citation>
    <scope>NUCLEOTIDE SEQUENCE [LARGE SCALE GENOMIC DNA]</scope>
    <source>
        <strain evidence="13 14">DSM 24436</strain>
    </source>
</reference>
<keyword evidence="14" id="KW-1185">Reference proteome</keyword>
<dbReference type="InterPro" id="IPR041489">
    <property type="entry name" value="PDZ_6"/>
</dbReference>
<evidence type="ECO:0000256" key="4">
    <source>
        <dbReference type="ARBA" id="ARBA00022670"/>
    </source>
</evidence>
<comment type="cofactor">
    <cofactor evidence="1 11">
        <name>Zn(2+)</name>
        <dbReference type="ChEBI" id="CHEBI:29105"/>
    </cofactor>
</comment>
<evidence type="ECO:0000259" key="12">
    <source>
        <dbReference type="SMART" id="SM00228"/>
    </source>
</evidence>
<dbReference type="InterPro" id="IPR008915">
    <property type="entry name" value="Peptidase_M50"/>
</dbReference>
<dbReference type="CDD" id="cd23081">
    <property type="entry name" value="cpPDZ_EcRseP-like"/>
    <property type="match status" value="1"/>
</dbReference>
<dbReference type="PANTHER" id="PTHR42837">
    <property type="entry name" value="REGULATOR OF SIGMA-E PROTEASE RSEP"/>
    <property type="match status" value="1"/>
</dbReference>
<evidence type="ECO:0000313" key="14">
    <source>
        <dbReference type="Proteomes" id="UP000767854"/>
    </source>
</evidence>
<organism evidence="13 14">
    <name type="scientific">Fusibacter tunisiensis</name>
    <dbReference type="NCBI Taxonomy" id="1008308"/>
    <lineage>
        <taxon>Bacteria</taxon>
        <taxon>Bacillati</taxon>
        <taxon>Bacillota</taxon>
        <taxon>Clostridia</taxon>
        <taxon>Eubacteriales</taxon>
        <taxon>Eubacteriales Family XII. Incertae Sedis</taxon>
        <taxon>Fusibacter</taxon>
    </lineage>
</organism>
<evidence type="ECO:0000256" key="1">
    <source>
        <dbReference type="ARBA" id="ARBA00001947"/>
    </source>
</evidence>
<comment type="caution">
    <text evidence="13">The sequence shown here is derived from an EMBL/GenBank/DDBJ whole genome shotgun (WGS) entry which is preliminary data.</text>
</comment>
<dbReference type="SMART" id="SM00228">
    <property type="entry name" value="PDZ"/>
    <property type="match status" value="1"/>
</dbReference>
<dbReference type="Pfam" id="PF02163">
    <property type="entry name" value="Peptidase_M50"/>
    <property type="match status" value="1"/>
</dbReference>
<dbReference type="SUPFAM" id="SSF50156">
    <property type="entry name" value="PDZ domain-like"/>
    <property type="match status" value="1"/>
</dbReference>
<comment type="similarity">
    <text evidence="3 11">Belongs to the peptidase M50B family.</text>
</comment>
<keyword evidence="7 11" id="KW-0862">Zinc</keyword>
<evidence type="ECO:0000256" key="10">
    <source>
        <dbReference type="ARBA" id="ARBA00023136"/>
    </source>
</evidence>
<dbReference type="EMBL" id="JAFBDT010000001">
    <property type="protein sequence ID" value="MBM7560622.1"/>
    <property type="molecule type" value="Genomic_DNA"/>
</dbReference>
<evidence type="ECO:0000256" key="7">
    <source>
        <dbReference type="ARBA" id="ARBA00022833"/>
    </source>
</evidence>
<dbReference type="CDD" id="cd06163">
    <property type="entry name" value="S2P-M50_PDZ_RseP-like"/>
    <property type="match status" value="1"/>
</dbReference>
<feature type="transmembrane region" description="Helical" evidence="11">
    <location>
        <begin position="307"/>
        <end position="326"/>
    </location>
</feature>
<keyword evidence="8 11" id="KW-1133">Transmembrane helix</keyword>
<dbReference type="NCBIfam" id="TIGR00054">
    <property type="entry name" value="RIP metalloprotease RseP"/>
    <property type="match status" value="1"/>
</dbReference>
<dbReference type="GO" id="GO:0008233">
    <property type="term" value="F:peptidase activity"/>
    <property type="evidence" value="ECO:0007669"/>
    <property type="project" value="UniProtKB-KW"/>
</dbReference>
<keyword evidence="6 11" id="KW-0378">Hydrolase</keyword>
<keyword evidence="9 11" id="KW-0482">Metalloprotease</keyword>
<dbReference type="GO" id="GO:0006508">
    <property type="term" value="P:proteolysis"/>
    <property type="evidence" value="ECO:0007669"/>
    <property type="project" value="UniProtKB-KW"/>
</dbReference>
<dbReference type="Pfam" id="PF17820">
    <property type="entry name" value="PDZ_6"/>
    <property type="match status" value="1"/>
</dbReference>
<evidence type="ECO:0000256" key="3">
    <source>
        <dbReference type="ARBA" id="ARBA00007931"/>
    </source>
</evidence>
<protein>
    <recommendedName>
        <fullName evidence="11">Zinc metalloprotease</fullName>
        <ecNumber evidence="11">3.4.24.-</ecNumber>
    </recommendedName>
</protein>